<protein>
    <submittedName>
        <fullName evidence="1">Uncharacterized protein</fullName>
    </submittedName>
</protein>
<keyword evidence="2" id="KW-1185">Reference proteome</keyword>
<proteinExistence type="predicted"/>
<accession>A0A0W1AUC2</accession>
<organism evidence="1 2">
    <name type="scientific">Paenibacillus etheri</name>
    <dbReference type="NCBI Taxonomy" id="1306852"/>
    <lineage>
        <taxon>Bacteria</taxon>
        <taxon>Bacillati</taxon>
        <taxon>Bacillota</taxon>
        <taxon>Bacilli</taxon>
        <taxon>Bacillales</taxon>
        <taxon>Paenibacillaceae</taxon>
        <taxon>Paenibacillus</taxon>
    </lineage>
</organism>
<dbReference type="Proteomes" id="UP000054709">
    <property type="component" value="Unassembled WGS sequence"/>
</dbReference>
<comment type="caution">
    <text evidence="1">The sequence shown here is derived from an EMBL/GenBank/DDBJ whole genome shotgun (WGS) entry which is preliminary data.</text>
</comment>
<dbReference type="EMBL" id="LCZJ02000033">
    <property type="protein sequence ID" value="KTD84904.1"/>
    <property type="molecule type" value="Genomic_DNA"/>
</dbReference>
<dbReference type="OrthoDB" id="2616366at2"/>
<dbReference type="AlphaFoldDB" id="A0A0W1AUC2"/>
<name>A0A0W1AUC2_9BACL</name>
<dbReference type="RefSeq" id="WP_060625593.1">
    <property type="nucleotide sequence ID" value="NZ_LCZJ02000033.1"/>
</dbReference>
<sequence length="193" mass="19642">MPNQFVFNDNDQPLFVDMMNTFQSPDISAPPEISASQAAVLYSSNTSASSLVVLSLISAITSIQISNAVGSGKTVYISRINGSIGGSSLLSAMSGSFTIVKGGTVISPTTLTPTNNNLGSSATSAMTVQSSTAAISGGTTLFNYQLAPGAFTQNFTGSIIVPPGTAICANVTSSSSAIGLTITSALGLLWWEQ</sequence>
<reference evidence="1 2" key="1">
    <citation type="journal article" date="2015" name="Int. Biodeterior. Biodegradation">
        <title>Physiological and genetic screening methods for the isolation of methyl tert-butyl ether-degrading bacteria for bioremediation purposes.</title>
        <authorList>
            <person name="Guisado I.M."/>
            <person name="Purswani J."/>
            <person name="Gonzalez Lopez J."/>
            <person name="Pozo C."/>
        </authorList>
    </citation>
    <scope>NUCLEOTIDE SEQUENCE [LARGE SCALE GENOMIC DNA]</scope>
    <source>
        <strain evidence="1 2">SH7</strain>
    </source>
</reference>
<gene>
    <name evidence="1" type="ORF">UQ64_25060</name>
</gene>
<evidence type="ECO:0000313" key="2">
    <source>
        <dbReference type="Proteomes" id="UP000054709"/>
    </source>
</evidence>
<evidence type="ECO:0000313" key="1">
    <source>
        <dbReference type="EMBL" id="KTD84904.1"/>
    </source>
</evidence>